<evidence type="ECO:0000259" key="1">
    <source>
        <dbReference type="Pfam" id="PF20236"/>
    </source>
</evidence>
<dbReference type="Proteomes" id="UP000053558">
    <property type="component" value="Unassembled WGS sequence"/>
</dbReference>
<dbReference type="KEGG" id="cput:CONPUDRAFT_162187"/>
<keyword evidence="3" id="KW-1185">Reference proteome</keyword>
<gene>
    <name evidence="2" type="ORF">CONPUDRAFT_162187</name>
</gene>
<dbReference type="RefSeq" id="XP_007764538.1">
    <property type="nucleotide sequence ID" value="XM_007766348.1"/>
</dbReference>
<dbReference type="OrthoDB" id="3360976at2759"/>
<dbReference type="AlphaFoldDB" id="A0A5M3N1G6"/>
<dbReference type="GeneID" id="19204690"/>
<dbReference type="EMBL" id="JH711574">
    <property type="protein sequence ID" value="EIW84864.1"/>
    <property type="molecule type" value="Genomic_DNA"/>
</dbReference>
<sequence>MCDQFTLFAEIEWHIIQSSKFRFNGQEVTSKEYIPGHKIKWNRDFAGPDGRSYTWVGDMYISKLKLNEGSNPLIAKYQRSNKGIIGEKRSAGLEVFEEGYHMLDIIVMTFVYVEKLRKDYETSVYVAAASG</sequence>
<dbReference type="Pfam" id="PF20236">
    <property type="entry name" value="DUF6593"/>
    <property type="match status" value="1"/>
</dbReference>
<feature type="domain" description="DUF6593" evidence="1">
    <location>
        <begin position="8"/>
        <end position="119"/>
    </location>
</feature>
<name>A0A5M3N1G6_CONPW</name>
<comment type="caution">
    <text evidence="2">The sequence shown here is derived from an EMBL/GenBank/DDBJ whole genome shotgun (WGS) entry which is preliminary data.</text>
</comment>
<organism evidence="2 3">
    <name type="scientific">Coniophora puteana (strain RWD-64-598)</name>
    <name type="common">Brown rot fungus</name>
    <dbReference type="NCBI Taxonomy" id="741705"/>
    <lineage>
        <taxon>Eukaryota</taxon>
        <taxon>Fungi</taxon>
        <taxon>Dikarya</taxon>
        <taxon>Basidiomycota</taxon>
        <taxon>Agaricomycotina</taxon>
        <taxon>Agaricomycetes</taxon>
        <taxon>Agaricomycetidae</taxon>
        <taxon>Boletales</taxon>
        <taxon>Coniophorineae</taxon>
        <taxon>Coniophoraceae</taxon>
        <taxon>Coniophora</taxon>
    </lineage>
</organism>
<evidence type="ECO:0000313" key="2">
    <source>
        <dbReference type="EMBL" id="EIW84864.1"/>
    </source>
</evidence>
<protein>
    <recommendedName>
        <fullName evidence="1">DUF6593 domain-containing protein</fullName>
    </recommendedName>
</protein>
<accession>A0A5M3N1G6</accession>
<reference evidence="3" key="1">
    <citation type="journal article" date="2012" name="Science">
        <title>The Paleozoic origin of enzymatic lignin decomposition reconstructed from 31 fungal genomes.</title>
        <authorList>
            <person name="Floudas D."/>
            <person name="Binder M."/>
            <person name="Riley R."/>
            <person name="Barry K."/>
            <person name="Blanchette R.A."/>
            <person name="Henrissat B."/>
            <person name="Martinez A.T."/>
            <person name="Otillar R."/>
            <person name="Spatafora J.W."/>
            <person name="Yadav J.S."/>
            <person name="Aerts A."/>
            <person name="Benoit I."/>
            <person name="Boyd A."/>
            <person name="Carlson A."/>
            <person name="Copeland A."/>
            <person name="Coutinho P.M."/>
            <person name="de Vries R.P."/>
            <person name="Ferreira P."/>
            <person name="Findley K."/>
            <person name="Foster B."/>
            <person name="Gaskell J."/>
            <person name="Glotzer D."/>
            <person name="Gorecki P."/>
            <person name="Heitman J."/>
            <person name="Hesse C."/>
            <person name="Hori C."/>
            <person name="Igarashi K."/>
            <person name="Jurgens J.A."/>
            <person name="Kallen N."/>
            <person name="Kersten P."/>
            <person name="Kohler A."/>
            <person name="Kuees U."/>
            <person name="Kumar T.K.A."/>
            <person name="Kuo A."/>
            <person name="LaButti K."/>
            <person name="Larrondo L.F."/>
            <person name="Lindquist E."/>
            <person name="Ling A."/>
            <person name="Lombard V."/>
            <person name="Lucas S."/>
            <person name="Lundell T."/>
            <person name="Martin R."/>
            <person name="McLaughlin D.J."/>
            <person name="Morgenstern I."/>
            <person name="Morin E."/>
            <person name="Murat C."/>
            <person name="Nagy L.G."/>
            <person name="Nolan M."/>
            <person name="Ohm R.A."/>
            <person name="Patyshakuliyeva A."/>
            <person name="Rokas A."/>
            <person name="Ruiz-Duenas F.J."/>
            <person name="Sabat G."/>
            <person name="Salamov A."/>
            <person name="Samejima M."/>
            <person name="Schmutz J."/>
            <person name="Slot J.C."/>
            <person name="St John F."/>
            <person name="Stenlid J."/>
            <person name="Sun H."/>
            <person name="Sun S."/>
            <person name="Syed K."/>
            <person name="Tsang A."/>
            <person name="Wiebenga A."/>
            <person name="Young D."/>
            <person name="Pisabarro A."/>
            <person name="Eastwood D.C."/>
            <person name="Martin F."/>
            <person name="Cullen D."/>
            <person name="Grigoriev I.V."/>
            <person name="Hibbett D.S."/>
        </authorList>
    </citation>
    <scope>NUCLEOTIDE SEQUENCE [LARGE SCALE GENOMIC DNA]</scope>
    <source>
        <strain evidence="3">RWD-64-598 SS2</strain>
    </source>
</reference>
<proteinExistence type="predicted"/>
<dbReference type="OMA" id="EVEFHTF"/>
<dbReference type="InterPro" id="IPR046528">
    <property type="entry name" value="DUF6593"/>
</dbReference>
<evidence type="ECO:0000313" key="3">
    <source>
        <dbReference type="Proteomes" id="UP000053558"/>
    </source>
</evidence>